<keyword evidence="1" id="KW-1133">Transmembrane helix</keyword>
<organism evidence="2 3">
    <name type="scientific">Rosa chinensis</name>
    <name type="common">China rose</name>
    <dbReference type="NCBI Taxonomy" id="74649"/>
    <lineage>
        <taxon>Eukaryota</taxon>
        <taxon>Viridiplantae</taxon>
        <taxon>Streptophyta</taxon>
        <taxon>Embryophyta</taxon>
        <taxon>Tracheophyta</taxon>
        <taxon>Spermatophyta</taxon>
        <taxon>Magnoliopsida</taxon>
        <taxon>eudicotyledons</taxon>
        <taxon>Gunneridae</taxon>
        <taxon>Pentapetalae</taxon>
        <taxon>rosids</taxon>
        <taxon>fabids</taxon>
        <taxon>Rosales</taxon>
        <taxon>Rosaceae</taxon>
        <taxon>Rosoideae</taxon>
        <taxon>Rosoideae incertae sedis</taxon>
        <taxon>Rosa</taxon>
    </lineage>
</organism>
<comment type="caution">
    <text evidence="2">The sequence shown here is derived from an EMBL/GenBank/DDBJ whole genome shotgun (WGS) entry which is preliminary data.</text>
</comment>
<evidence type="ECO:0000313" key="2">
    <source>
        <dbReference type="EMBL" id="PRQ49454.1"/>
    </source>
</evidence>
<dbReference type="Gramene" id="PRQ49454">
    <property type="protein sequence ID" value="PRQ49454"/>
    <property type="gene ID" value="RchiOBHm_Chr2g0122121"/>
</dbReference>
<evidence type="ECO:0000256" key="1">
    <source>
        <dbReference type="SAM" id="Phobius"/>
    </source>
</evidence>
<accession>A0A2P6RSP2</accession>
<sequence>MGCGAFCFFSSSSAVDHKLSVFFSFSDTGPRLFFFLPFLFLPILLAEDVLSLFWVFFLSGFLVQGGATASVLEAASELGALRGCGGQ</sequence>
<proteinExistence type="predicted"/>
<protein>
    <submittedName>
        <fullName evidence="2">Uncharacterized protein</fullName>
    </submittedName>
</protein>
<reference evidence="2 3" key="1">
    <citation type="journal article" date="2018" name="Nat. Genet.">
        <title>The Rosa genome provides new insights in the design of modern roses.</title>
        <authorList>
            <person name="Bendahmane M."/>
        </authorList>
    </citation>
    <scope>NUCLEOTIDE SEQUENCE [LARGE SCALE GENOMIC DNA]</scope>
    <source>
        <strain evidence="3">cv. Old Blush</strain>
    </source>
</reference>
<keyword evidence="3" id="KW-1185">Reference proteome</keyword>
<gene>
    <name evidence="2" type="ORF">RchiOBHm_Chr2g0122121</name>
</gene>
<dbReference type="EMBL" id="PDCK01000040">
    <property type="protein sequence ID" value="PRQ49454.1"/>
    <property type="molecule type" value="Genomic_DNA"/>
</dbReference>
<name>A0A2P6RSP2_ROSCH</name>
<evidence type="ECO:0000313" key="3">
    <source>
        <dbReference type="Proteomes" id="UP000238479"/>
    </source>
</evidence>
<dbReference type="Proteomes" id="UP000238479">
    <property type="component" value="Chromosome 2"/>
</dbReference>
<dbReference type="AlphaFoldDB" id="A0A2P6RSP2"/>
<feature type="transmembrane region" description="Helical" evidence="1">
    <location>
        <begin position="38"/>
        <end position="63"/>
    </location>
</feature>
<keyword evidence="1" id="KW-0472">Membrane</keyword>
<keyword evidence="1" id="KW-0812">Transmembrane</keyword>